<dbReference type="GO" id="GO:0006260">
    <property type="term" value="P:DNA replication"/>
    <property type="evidence" value="ECO:0007669"/>
    <property type="project" value="UniProtKB-KW"/>
</dbReference>
<dbReference type="SMART" id="SM00382">
    <property type="entry name" value="AAA"/>
    <property type="match status" value="1"/>
</dbReference>
<dbReference type="STRING" id="32264.T1KCH6"/>
<dbReference type="SUPFAM" id="SSF48019">
    <property type="entry name" value="post-AAA+ oligomerization domain-like"/>
    <property type="match status" value="1"/>
</dbReference>
<dbReference type="Gene3D" id="1.10.8.60">
    <property type="match status" value="1"/>
</dbReference>
<evidence type="ECO:0000256" key="7">
    <source>
        <dbReference type="SAM" id="MobiDB-lite"/>
    </source>
</evidence>
<comment type="subcellular location">
    <subcellularLocation>
        <location evidence="1">Nucleus</location>
    </subcellularLocation>
</comment>
<dbReference type="SUPFAM" id="SSF52540">
    <property type="entry name" value="P-loop containing nucleoside triphosphate hydrolases"/>
    <property type="match status" value="1"/>
</dbReference>
<keyword evidence="10" id="KW-1185">Reference proteome</keyword>
<evidence type="ECO:0000313" key="9">
    <source>
        <dbReference type="EnsemblMetazoa" id="tetur08g07650.1"/>
    </source>
</evidence>
<dbReference type="EnsemblMetazoa" id="tetur08g07650.1">
    <property type="protein sequence ID" value="tetur08g07650.1"/>
    <property type="gene ID" value="tetur08g07650"/>
</dbReference>
<feature type="compositionally biased region" description="Basic and acidic residues" evidence="7">
    <location>
        <begin position="597"/>
        <end position="614"/>
    </location>
</feature>
<feature type="compositionally biased region" description="Acidic residues" evidence="7">
    <location>
        <begin position="552"/>
        <end position="572"/>
    </location>
</feature>
<dbReference type="RefSeq" id="XP_015785166.2">
    <property type="nucleotide sequence ID" value="XM_015929680.2"/>
</dbReference>
<dbReference type="Gene3D" id="3.40.50.300">
    <property type="entry name" value="P-loop containing nucleotide triphosphate hydrolases"/>
    <property type="match status" value="1"/>
</dbReference>
<dbReference type="FunFam" id="3.40.50.300:FF:000395">
    <property type="entry name" value="Replication factor C subunit 1"/>
    <property type="match status" value="1"/>
</dbReference>
<protein>
    <recommendedName>
        <fullName evidence="8">AAA+ ATPase domain-containing protein</fullName>
    </recommendedName>
</protein>
<dbReference type="Pfam" id="PF00004">
    <property type="entry name" value="AAA"/>
    <property type="match status" value="1"/>
</dbReference>
<dbReference type="GeneID" id="107362584"/>
<dbReference type="GO" id="GO:0003689">
    <property type="term" value="F:DNA clamp loader activity"/>
    <property type="evidence" value="ECO:0007669"/>
    <property type="project" value="InterPro"/>
</dbReference>
<dbReference type="GO" id="GO:0016887">
    <property type="term" value="F:ATP hydrolysis activity"/>
    <property type="evidence" value="ECO:0007669"/>
    <property type="project" value="InterPro"/>
</dbReference>
<organism evidence="9 10">
    <name type="scientific">Tetranychus urticae</name>
    <name type="common">Two-spotted spider mite</name>
    <dbReference type="NCBI Taxonomy" id="32264"/>
    <lineage>
        <taxon>Eukaryota</taxon>
        <taxon>Metazoa</taxon>
        <taxon>Ecdysozoa</taxon>
        <taxon>Arthropoda</taxon>
        <taxon>Chelicerata</taxon>
        <taxon>Arachnida</taxon>
        <taxon>Acari</taxon>
        <taxon>Acariformes</taxon>
        <taxon>Trombidiformes</taxon>
        <taxon>Prostigmata</taxon>
        <taxon>Eleutherengona</taxon>
        <taxon>Raphignathae</taxon>
        <taxon>Tetranychoidea</taxon>
        <taxon>Tetranychidae</taxon>
        <taxon>Tetranychus</taxon>
    </lineage>
</organism>
<sequence>MRITTHVYFYSIVCSGKVKGIFSSIDVTSLHSSKKNSSRYQYKQKQFTFNLDMDSLFVEKYKPLASEKIIGQHGPKSNVKKLTHWLQNWESNLNKKPGFGKFAAEDGAGFRAALLSGPPGVGKTTSATLVCKELGYTYTELNASDTRSKKSLGEEVANLLSNRTFADVRSKGNSVLSSKHVLIMDEVDGMAGNEDRGGVAELIKLIQKTGMPIICICNDRSHPKMRSLVNYCFDLRFTRPRIEQIKAHMLSVCFKEGIKMSGDALNELIISSNQDIRQVLHYISLLATAKKGEKVDFKSQKVIKDVKLGPFDALKKLFVADCSKPLSFNDRSDLFFSDYSLMPLFVHENYPVVQPIGLSKSQSRQRLDLGVKTIQSIAFSNLIEKEIRSSNNWSLLPMQAAFSSVLPSVYMSGHLGGMIEFPKMLGKISSGNKKDRLIQDLKMHMSLRVNSSKTTINLDYIPVLREKIYKPLRVRGTEAIPEIVDIMNYYCIRKEDLDCMLEFLWPNEKNPVGTIDAKTKAALTRQCNASSSLLPYSTMPGKKTKKRKAATNEDEFGEEGEGEEEEEEEEEPVIQPKKKVKKAATKESPKANGTKNGPKEKKEKKEKDESEKPAKGAKGPAKGKKTEVNGKAPAPVTTNKGAKRAASPEKISPQGVKKERKISDMFKRMQR</sequence>
<dbReference type="InterPro" id="IPR027417">
    <property type="entry name" value="P-loop_NTPase"/>
</dbReference>
<dbReference type="OMA" id="MLPYSID"/>
<dbReference type="InterPro" id="IPR008921">
    <property type="entry name" value="DNA_pol3_clamp-load_cplx_C"/>
</dbReference>
<keyword evidence="5" id="KW-0067">ATP-binding</keyword>
<evidence type="ECO:0000256" key="1">
    <source>
        <dbReference type="ARBA" id="ARBA00004123"/>
    </source>
</evidence>
<dbReference type="Gene3D" id="1.20.272.10">
    <property type="match status" value="1"/>
</dbReference>
<dbReference type="HOGENOM" id="CLU_003574_7_0_1"/>
<evidence type="ECO:0000256" key="3">
    <source>
        <dbReference type="ARBA" id="ARBA00022705"/>
    </source>
</evidence>
<evidence type="ECO:0000256" key="6">
    <source>
        <dbReference type="ARBA" id="ARBA00023242"/>
    </source>
</evidence>
<dbReference type="InterPro" id="IPR012178">
    <property type="entry name" value="RFC1"/>
</dbReference>
<evidence type="ECO:0000256" key="5">
    <source>
        <dbReference type="ARBA" id="ARBA00022840"/>
    </source>
</evidence>
<dbReference type="InterPro" id="IPR003959">
    <property type="entry name" value="ATPase_AAA_core"/>
</dbReference>
<evidence type="ECO:0000256" key="4">
    <source>
        <dbReference type="ARBA" id="ARBA00022741"/>
    </source>
</evidence>
<keyword evidence="3" id="KW-0235">DNA replication</keyword>
<evidence type="ECO:0000313" key="10">
    <source>
        <dbReference type="Proteomes" id="UP000015104"/>
    </source>
</evidence>
<accession>T1KCH6</accession>
<dbReference type="eggNOG" id="KOG1968">
    <property type="taxonomic scope" value="Eukaryota"/>
</dbReference>
<dbReference type="GO" id="GO:0005634">
    <property type="term" value="C:nucleus"/>
    <property type="evidence" value="ECO:0007669"/>
    <property type="project" value="UniProtKB-SubCell"/>
</dbReference>
<dbReference type="OrthoDB" id="446168at2759"/>
<keyword evidence="4" id="KW-0547">Nucleotide-binding</keyword>
<proteinExistence type="inferred from homology"/>
<name>T1KCH6_TETUR</name>
<evidence type="ECO:0000259" key="8">
    <source>
        <dbReference type="SMART" id="SM00382"/>
    </source>
</evidence>
<dbReference type="InterPro" id="IPR003593">
    <property type="entry name" value="AAA+_ATPase"/>
</dbReference>
<dbReference type="PANTHER" id="PTHR23389">
    <property type="entry name" value="CHROMOSOME TRANSMISSION FIDELITY FACTOR 18"/>
    <property type="match status" value="1"/>
</dbReference>
<dbReference type="Pfam" id="PF08519">
    <property type="entry name" value="RFC1"/>
    <property type="match status" value="1"/>
</dbReference>
<dbReference type="CDD" id="cd00009">
    <property type="entry name" value="AAA"/>
    <property type="match status" value="1"/>
</dbReference>
<feature type="compositionally biased region" description="Basic and acidic residues" evidence="7">
    <location>
        <begin position="661"/>
        <end position="671"/>
    </location>
</feature>
<dbReference type="Proteomes" id="UP000015104">
    <property type="component" value="Unassembled WGS sequence"/>
</dbReference>
<comment type="similarity">
    <text evidence="2">Belongs to the activator 1 large subunit family.</text>
</comment>
<dbReference type="GO" id="GO:0005524">
    <property type="term" value="F:ATP binding"/>
    <property type="evidence" value="ECO:0007669"/>
    <property type="project" value="UniProtKB-KW"/>
</dbReference>
<reference evidence="9" key="2">
    <citation type="submission" date="2015-06" db="UniProtKB">
        <authorList>
            <consortium name="EnsemblMetazoa"/>
        </authorList>
    </citation>
    <scope>IDENTIFICATION</scope>
</reference>
<dbReference type="AlphaFoldDB" id="T1KCH6"/>
<feature type="domain" description="AAA+ ATPase" evidence="8">
    <location>
        <begin position="109"/>
        <end position="243"/>
    </location>
</feature>
<dbReference type="GO" id="GO:0005663">
    <property type="term" value="C:DNA replication factor C complex"/>
    <property type="evidence" value="ECO:0007669"/>
    <property type="project" value="InterPro"/>
</dbReference>
<dbReference type="GO" id="GO:0003677">
    <property type="term" value="F:DNA binding"/>
    <property type="evidence" value="ECO:0007669"/>
    <property type="project" value="InterPro"/>
</dbReference>
<dbReference type="PANTHER" id="PTHR23389:SF6">
    <property type="entry name" value="REPLICATION FACTOR C SUBUNIT 1"/>
    <property type="match status" value="1"/>
</dbReference>
<dbReference type="PIRSF" id="PIRSF036578">
    <property type="entry name" value="RFC1"/>
    <property type="match status" value="1"/>
</dbReference>
<dbReference type="InterPro" id="IPR013725">
    <property type="entry name" value="DNA_replication_fac_RFC1_C"/>
</dbReference>
<dbReference type="CDD" id="cd18140">
    <property type="entry name" value="HLD_clamp_RFC"/>
    <property type="match status" value="1"/>
</dbReference>
<dbReference type="Pfam" id="PF25361">
    <property type="entry name" value="AAA_lid_RFC1"/>
    <property type="match status" value="1"/>
</dbReference>
<evidence type="ECO:0000256" key="2">
    <source>
        <dbReference type="ARBA" id="ARBA00006116"/>
    </source>
</evidence>
<keyword evidence="6" id="KW-0539">Nucleus</keyword>
<dbReference type="KEGG" id="tut:107362584"/>
<dbReference type="InterPro" id="IPR047854">
    <property type="entry name" value="RFC_lid"/>
</dbReference>
<reference evidence="10" key="1">
    <citation type="submission" date="2011-08" db="EMBL/GenBank/DDBJ databases">
        <authorList>
            <person name="Rombauts S."/>
        </authorList>
    </citation>
    <scope>NUCLEOTIDE SEQUENCE</scope>
    <source>
        <strain evidence="10">London</strain>
    </source>
</reference>
<dbReference type="EMBL" id="CAEY01001960">
    <property type="status" value="NOT_ANNOTATED_CDS"/>
    <property type="molecule type" value="Genomic_DNA"/>
</dbReference>
<feature type="region of interest" description="Disordered" evidence="7">
    <location>
        <begin position="532"/>
        <end position="671"/>
    </location>
</feature>
<dbReference type="GO" id="GO:0006281">
    <property type="term" value="P:DNA repair"/>
    <property type="evidence" value="ECO:0007669"/>
    <property type="project" value="InterPro"/>
</dbReference>